<evidence type="ECO:0000256" key="10">
    <source>
        <dbReference type="ARBA" id="ARBA00023204"/>
    </source>
</evidence>
<evidence type="ECO:0000256" key="3">
    <source>
        <dbReference type="ARBA" id="ARBA00022763"/>
    </source>
</evidence>
<dbReference type="Gene3D" id="3.30.230.10">
    <property type="match status" value="1"/>
</dbReference>
<keyword evidence="1" id="KW-0479">Metal-binding</keyword>
<evidence type="ECO:0000256" key="1">
    <source>
        <dbReference type="ARBA" id="ARBA00022723"/>
    </source>
</evidence>
<dbReference type="InterPro" id="IPR020568">
    <property type="entry name" value="Ribosomal_Su5_D2-typ_SF"/>
</dbReference>
<evidence type="ECO:0000259" key="11">
    <source>
        <dbReference type="PROSITE" id="PS50162"/>
    </source>
</evidence>
<keyword evidence="5" id="KW-0378">Hydrolase</keyword>
<reference evidence="12" key="1">
    <citation type="submission" date="2020-05" db="EMBL/GenBank/DDBJ databases">
        <authorList>
            <person name="Chiriac C."/>
            <person name="Salcher M."/>
            <person name="Ghai R."/>
            <person name="Kavagutti S V."/>
        </authorList>
    </citation>
    <scope>NUCLEOTIDE SEQUENCE</scope>
</reference>
<name>A0A6J7EV19_9ZZZZ</name>
<feature type="domain" description="RecA family profile 1" evidence="11">
    <location>
        <begin position="68"/>
        <end position="214"/>
    </location>
</feature>
<dbReference type="GO" id="GO:0000725">
    <property type="term" value="P:recombinational repair"/>
    <property type="evidence" value="ECO:0007669"/>
    <property type="project" value="TreeGrafter"/>
</dbReference>
<sequence length="457" mass="47919">MAKLRLVHRCTECGASQSKWAGRCPSCGAWNSLVEEIDAPDELSTLAAGMSLFPAGVAMPISEISTDTSGPRPSGISELDRVLGGGFVPGSVTLLGGEPGIGKSTLLLQLLAGWPGRTLYVSAEESAQQVRLRAGRLDAVRPNLWLLPETSLPNIVAAIDQVQPELVIIDSIQTVADPDLSSAPGSVVQVRGCAHRLVQEAKHRGVTMVLVGHVTKEGGLAGPRVLEHVVDTVLSFEGERHHALRLLRASKHRFGPTNELGLFEMADAGLIPVPDPSQLFLADRRTGVPGSAVVPTIEGQRPLLVEVQALTNPVSGGAPPRRSAQGVDPGRLAMLLAVLDRRARLPVSSHEVYASVVGGVKLTEPGVDLSLCLAIASAMVNRPLPSDLVVCGEVGLAGELRQVAQTQRRLSEAARLGFARAIVPATAPDSGSAIRITRVSTLPEALRAAGLIGEAMP</sequence>
<evidence type="ECO:0000256" key="5">
    <source>
        <dbReference type="ARBA" id="ARBA00022801"/>
    </source>
</evidence>
<evidence type="ECO:0000256" key="8">
    <source>
        <dbReference type="ARBA" id="ARBA00023016"/>
    </source>
</evidence>
<dbReference type="PRINTS" id="PR01874">
    <property type="entry name" value="DNAREPAIRADA"/>
</dbReference>
<dbReference type="Pfam" id="PF13481">
    <property type="entry name" value="AAA_25"/>
    <property type="match status" value="1"/>
</dbReference>
<dbReference type="CDD" id="cd01121">
    <property type="entry name" value="RadA_SMS_N"/>
    <property type="match status" value="1"/>
</dbReference>
<dbReference type="FunFam" id="3.40.50.300:FF:000050">
    <property type="entry name" value="DNA repair protein RadA"/>
    <property type="match status" value="1"/>
</dbReference>
<evidence type="ECO:0000256" key="2">
    <source>
        <dbReference type="ARBA" id="ARBA00022741"/>
    </source>
</evidence>
<organism evidence="12">
    <name type="scientific">freshwater metagenome</name>
    <dbReference type="NCBI Taxonomy" id="449393"/>
    <lineage>
        <taxon>unclassified sequences</taxon>
        <taxon>metagenomes</taxon>
        <taxon>ecological metagenomes</taxon>
    </lineage>
</organism>
<proteinExistence type="inferred from homology"/>
<dbReference type="GO" id="GO:0008270">
    <property type="term" value="F:zinc ion binding"/>
    <property type="evidence" value="ECO:0007669"/>
    <property type="project" value="UniProtKB-KW"/>
</dbReference>
<protein>
    <submittedName>
        <fullName evidence="12">Unannotated protein</fullName>
    </submittedName>
</protein>
<keyword evidence="2" id="KW-0547">Nucleotide-binding</keyword>
<gene>
    <name evidence="12" type="ORF">UFOPK3376_02025</name>
</gene>
<dbReference type="GO" id="GO:0016787">
    <property type="term" value="F:hydrolase activity"/>
    <property type="evidence" value="ECO:0007669"/>
    <property type="project" value="UniProtKB-KW"/>
</dbReference>
<evidence type="ECO:0000256" key="6">
    <source>
        <dbReference type="ARBA" id="ARBA00022833"/>
    </source>
</evidence>
<keyword evidence="7" id="KW-0067">ATP-binding</keyword>
<dbReference type="InterPro" id="IPR003593">
    <property type="entry name" value="AAA+_ATPase"/>
</dbReference>
<dbReference type="GO" id="GO:0005524">
    <property type="term" value="F:ATP binding"/>
    <property type="evidence" value="ECO:0007669"/>
    <property type="project" value="UniProtKB-KW"/>
</dbReference>
<dbReference type="Gene3D" id="3.40.50.300">
    <property type="entry name" value="P-loop containing nucleotide triphosphate hydrolases"/>
    <property type="match status" value="1"/>
</dbReference>
<dbReference type="GO" id="GO:0005829">
    <property type="term" value="C:cytosol"/>
    <property type="evidence" value="ECO:0007669"/>
    <property type="project" value="TreeGrafter"/>
</dbReference>
<evidence type="ECO:0000256" key="4">
    <source>
        <dbReference type="ARBA" id="ARBA00022771"/>
    </source>
</evidence>
<dbReference type="InterPro" id="IPR020588">
    <property type="entry name" value="RecA_ATP-bd"/>
</dbReference>
<evidence type="ECO:0000256" key="7">
    <source>
        <dbReference type="ARBA" id="ARBA00022840"/>
    </source>
</evidence>
<dbReference type="PROSITE" id="PS50162">
    <property type="entry name" value="RECA_2"/>
    <property type="match status" value="1"/>
</dbReference>
<keyword evidence="10" id="KW-0234">DNA repair</keyword>
<dbReference type="EMBL" id="CAFBLP010000054">
    <property type="protein sequence ID" value="CAB4884960.1"/>
    <property type="molecule type" value="Genomic_DNA"/>
</dbReference>
<dbReference type="HAMAP" id="MF_01498">
    <property type="entry name" value="RadA_bact"/>
    <property type="match status" value="1"/>
</dbReference>
<evidence type="ECO:0000313" key="12">
    <source>
        <dbReference type="EMBL" id="CAB4884960.1"/>
    </source>
</evidence>
<keyword evidence="8" id="KW-0346">Stress response</keyword>
<dbReference type="Pfam" id="PF18073">
    <property type="entry name" value="Zn_ribbon_LapB"/>
    <property type="match status" value="1"/>
</dbReference>
<dbReference type="NCBIfam" id="TIGR00416">
    <property type="entry name" value="sms"/>
    <property type="match status" value="1"/>
</dbReference>
<dbReference type="SMART" id="SM00382">
    <property type="entry name" value="AAA"/>
    <property type="match status" value="1"/>
</dbReference>
<dbReference type="InterPro" id="IPR004504">
    <property type="entry name" value="DNA_repair_RadA"/>
</dbReference>
<dbReference type="GO" id="GO:0003684">
    <property type="term" value="F:damaged DNA binding"/>
    <property type="evidence" value="ECO:0007669"/>
    <property type="project" value="InterPro"/>
</dbReference>
<dbReference type="SUPFAM" id="SSF52540">
    <property type="entry name" value="P-loop containing nucleoside triphosphate hydrolases"/>
    <property type="match status" value="1"/>
</dbReference>
<keyword evidence="6" id="KW-0862">Zinc</keyword>
<keyword evidence="4" id="KW-0863">Zinc-finger</keyword>
<dbReference type="InterPro" id="IPR041166">
    <property type="entry name" value="Rubredoxin_2"/>
</dbReference>
<dbReference type="PANTHER" id="PTHR32472">
    <property type="entry name" value="DNA REPAIR PROTEIN RADA"/>
    <property type="match status" value="1"/>
</dbReference>
<dbReference type="InterPro" id="IPR014721">
    <property type="entry name" value="Ribsml_uS5_D2-typ_fold_subgr"/>
</dbReference>
<dbReference type="SUPFAM" id="SSF54211">
    <property type="entry name" value="Ribosomal protein S5 domain 2-like"/>
    <property type="match status" value="1"/>
</dbReference>
<dbReference type="InterPro" id="IPR027417">
    <property type="entry name" value="P-loop_NTPase"/>
</dbReference>
<dbReference type="Pfam" id="PF13541">
    <property type="entry name" value="ChlI"/>
    <property type="match status" value="1"/>
</dbReference>
<dbReference type="GO" id="GO:0140664">
    <property type="term" value="F:ATP-dependent DNA damage sensor activity"/>
    <property type="evidence" value="ECO:0007669"/>
    <property type="project" value="InterPro"/>
</dbReference>
<keyword evidence="3" id="KW-0227">DNA damage</keyword>
<accession>A0A6J7EV19</accession>
<dbReference type="PANTHER" id="PTHR32472:SF10">
    <property type="entry name" value="DNA REPAIR PROTEIN RADA-LIKE PROTEIN"/>
    <property type="match status" value="1"/>
</dbReference>
<keyword evidence="9" id="KW-0238">DNA-binding</keyword>
<evidence type="ECO:0000256" key="9">
    <source>
        <dbReference type="ARBA" id="ARBA00023125"/>
    </source>
</evidence>
<dbReference type="AlphaFoldDB" id="A0A6J7EV19"/>